<evidence type="ECO:0000256" key="1">
    <source>
        <dbReference type="ARBA" id="ARBA00004236"/>
    </source>
</evidence>
<dbReference type="InterPro" id="IPR058624">
    <property type="entry name" value="MdtA-like_HH"/>
</dbReference>
<dbReference type="OrthoDB" id="9783047at2"/>
<evidence type="ECO:0000256" key="8">
    <source>
        <dbReference type="SAM" id="Phobius"/>
    </source>
</evidence>
<evidence type="ECO:0000256" key="3">
    <source>
        <dbReference type="ARBA" id="ARBA00022448"/>
    </source>
</evidence>
<evidence type="ECO:0000259" key="9">
    <source>
        <dbReference type="Pfam" id="PF25876"/>
    </source>
</evidence>
<keyword evidence="14" id="KW-1185">Reference proteome</keyword>
<comment type="similarity">
    <text evidence="2">Belongs to the membrane fusion protein (MFP) (TC 8.A.1) family.</text>
</comment>
<evidence type="ECO:0000256" key="4">
    <source>
        <dbReference type="ARBA" id="ARBA00022475"/>
    </source>
</evidence>
<keyword evidence="3" id="KW-0813">Transport</keyword>
<dbReference type="RefSeq" id="WP_106722870.1">
    <property type="nucleotide sequence ID" value="NZ_PXYL01000002.1"/>
</dbReference>
<evidence type="ECO:0000313" key="13">
    <source>
        <dbReference type="EMBL" id="PSJ62960.1"/>
    </source>
</evidence>
<dbReference type="Gene3D" id="2.40.420.20">
    <property type="match status" value="1"/>
</dbReference>
<feature type="domain" description="Multidrug resistance protein MdtA-like beta-barrel" evidence="11">
    <location>
        <begin position="237"/>
        <end position="318"/>
    </location>
</feature>
<dbReference type="PANTHER" id="PTHR30469:SF12">
    <property type="entry name" value="MULTIDRUG RESISTANCE PROTEIN MDTA"/>
    <property type="match status" value="1"/>
</dbReference>
<evidence type="ECO:0000313" key="14">
    <source>
        <dbReference type="Proteomes" id="UP000240653"/>
    </source>
</evidence>
<dbReference type="SUPFAM" id="SSF111369">
    <property type="entry name" value="HlyD-like secretion proteins"/>
    <property type="match status" value="1"/>
</dbReference>
<dbReference type="Pfam" id="PF25967">
    <property type="entry name" value="RND-MFP_C"/>
    <property type="match status" value="1"/>
</dbReference>
<proteinExistence type="inferred from homology"/>
<dbReference type="Gene3D" id="1.10.287.470">
    <property type="entry name" value="Helix hairpin bin"/>
    <property type="match status" value="1"/>
</dbReference>
<dbReference type="NCBIfam" id="NF008589">
    <property type="entry name" value="PRK11556.1"/>
    <property type="match status" value="1"/>
</dbReference>
<feature type="domain" description="Multidrug resistance protein MdtA-like alpha-helical hairpin" evidence="9">
    <location>
        <begin position="131"/>
        <end position="200"/>
    </location>
</feature>
<evidence type="ECO:0000256" key="7">
    <source>
        <dbReference type="SAM" id="MobiDB-lite"/>
    </source>
</evidence>
<feature type="compositionally biased region" description="Low complexity" evidence="7">
    <location>
        <begin position="396"/>
        <end position="416"/>
    </location>
</feature>
<reference evidence="13 14" key="1">
    <citation type="submission" date="2018-03" db="EMBL/GenBank/DDBJ databases">
        <title>The draft genome of Mesorhizobium soli JCM 19897.</title>
        <authorList>
            <person name="Li L."/>
            <person name="Liu L."/>
            <person name="Liang L."/>
            <person name="Wang T."/>
            <person name="Zhang X."/>
        </authorList>
    </citation>
    <scope>NUCLEOTIDE SEQUENCE [LARGE SCALE GENOMIC DNA]</scope>
    <source>
        <strain evidence="13 14">JCM 19897</strain>
    </source>
</reference>
<dbReference type="InterPro" id="IPR058625">
    <property type="entry name" value="MdtA-like_BSH"/>
</dbReference>
<dbReference type="Gene3D" id="2.40.50.100">
    <property type="match status" value="1"/>
</dbReference>
<keyword evidence="4" id="KW-1003">Cell membrane</keyword>
<feature type="domain" description="Multidrug resistance protein MdtA-like C-terminal permuted SH3" evidence="12">
    <location>
        <begin position="324"/>
        <end position="385"/>
    </location>
</feature>
<keyword evidence="8" id="KW-1133">Transmembrane helix</keyword>
<evidence type="ECO:0000256" key="5">
    <source>
        <dbReference type="ARBA" id="ARBA00022519"/>
    </source>
</evidence>
<dbReference type="Proteomes" id="UP000240653">
    <property type="component" value="Unassembled WGS sequence"/>
</dbReference>
<dbReference type="PANTHER" id="PTHR30469">
    <property type="entry name" value="MULTIDRUG RESISTANCE PROTEIN MDTA"/>
    <property type="match status" value="1"/>
</dbReference>
<dbReference type="Pfam" id="PF25917">
    <property type="entry name" value="BSH_RND"/>
    <property type="match status" value="1"/>
</dbReference>
<gene>
    <name evidence="13" type="ORF">C7I85_05185</name>
</gene>
<protein>
    <submittedName>
        <fullName evidence="13">Multidrug transporter subunit MdtA</fullName>
    </submittedName>
</protein>
<evidence type="ECO:0000259" key="12">
    <source>
        <dbReference type="Pfam" id="PF25967"/>
    </source>
</evidence>
<comment type="caution">
    <text evidence="13">The sequence shown here is derived from an EMBL/GenBank/DDBJ whole genome shotgun (WGS) entry which is preliminary data.</text>
</comment>
<feature type="region of interest" description="Disordered" evidence="7">
    <location>
        <begin position="393"/>
        <end position="441"/>
    </location>
</feature>
<dbReference type="Pfam" id="PF25876">
    <property type="entry name" value="HH_MFP_RND"/>
    <property type="match status" value="1"/>
</dbReference>
<dbReference type="InterPro" id="IPR058626">
    <property type="entry name" value="MdtA-like_b-barrel"/>
</dbReference>
<dbReference type="InterPro" id="IPR006143">
    <property type="entry name" value="RND_pump_MFP"/>
</dbReference>
<keyword evidence="6 8" id="KW-0472">Membrane</keyword>
<dbReference type="InterPro" id="IPR058627">
    <property type="entry name" value="MdtA-like_C"/>
</dbReference>
<keyword evidence="5" id="KW-0997">Cell inner membrane</keyword>
<dbReference type="GO" id="GO:1990281">
    <property type="term" value="C:efflux pump complex"/>
    <property type="evidence" value="ECO:0007669"/>
    <property type="project" value="TreeGrafter"/>
</dbReference>
<dbReference type="EMBL" id="PXYL01000002">
    <property type="protein sequence ID" value="PSJ62960.1"/>
    <property type="molecule type" value="Genomic_DNA"/>
</dbReference>
<dbReference type="NCBIfam" id="TIGR01730">
    <property type="entry name" value="RND_mfp"/>
    <property type="match status" value="1"/>
</dbReference>
<evidence type="ECO:0000259" key="10">
    <source>
        <dbReference type="Pfam" id="PF25917"/>
    </source>
</evidence>
<sequence>MDQLRDTTTREDLIERPQVARRRSGGWLPWLIFLALIAAAGAYWWQRPQFSEPPATQKHASQPVSVGAATVGTGNINVTLNALGTVTSLATVTVKTQIGGQLVQVNFTEGQDVKKGDVLAQIDQRPFQAALAQAQGQLARDQALLQGAEVDLARYQKLATQNAVPRQTLDTQTALVAQYKGTIEADKATVQAASVNLDFTTIKAPIDGRIGLRQVDVGNYVTPGDAAGIVVITQIQPISVVFTVPEDQLQAIAQRLHEGATLPVMAFDRSGNNKLADGQLQTFDSQIDPTTGTIKLKASFANENRMLYPNQFVNIELIVNEHKDAVIAPTAAIQRGVPGTFVYFVNPDDTVSVRKVTLGVFEGERVEILAGLNPGDRVVVDGADKLREGAKVAVRQDAQPTAQPTQPQAQQAPGQPLVDPAPSSSTTPTHEKGQATGKHRR</sequence>
<organism evidence="13 14">
    <name type="scientific">Pseudaminobacter soli</name>
    <name type="common">ex Li et al. 2025</name>
    <dbReference type="NCBI Taxonomy" id="1295366"/>
    <lineage>
        <taxon>Bacteria</taxon>
        <taxon>Pseudomonadati</taxon>
        <taxon>Pseudomonadota</taxon>
        <taxon>Alphaproteobacteria</taxon>
        <taxon>Hyphomicrobiales</taxon>
        <taxon>Phyllobacteriaceae</taxon>
        <taxon>Pseudaminobacter</taxon>
    </lineage>
</organism>
<feature type="transmembrane region" description="Helical" evidence="8">
    <location>
        <begin position="26"/>
        <end position="45"/>
    </location>
</feature>
<dbReference type="GO" id="GO:0015562">
    <property type="term" value="F:efflux transmembrane transporter activity"/>
    <property type="evidence" value="ECO:0007669"/>
    <property type="project" value="TreeGrafter"/>
</dbReference>
<evidence type="ECO:0000256" key="6">
    <source>
        <dbReference type="ARBA" id="ARBA00023136"/>
    </source>
</evidence>
<keyword evidence="8" id="KW-0812">Transmembrane</keyword>
<comment type="subcellular location">
    <subcellularLocation>
        <location evidence="1">Cell membrane</location>
    </subcellularLocation>
</comment>
<evidence type="ECO:0000256" key="2">
    <source>
        <dbReference type="ARBA" id="ARBA00009477"/>
    </source>
</evidence>
<dbReference type="Gene3D" id="2.40.30.170">
    <property type="match status" value="1"/>
</dbReference>
<feature type="domain" description="Multidrug resistance protein MdtA-like barrel-sandwich hybrid" evidence="10">
    <location>
        <begin position="91"/>
        <end position="233"/>
    </location>
</feature>
<dbReference type="Pfam" id="PF25944">
    <property type="entry name" value="Beta-barrel_RND"/>
    <property type="match status" value="1"/>
</dbReference>
<evidence type="ECO:0000259" key="11">
    <source>
        <dbReference type="Pfam" id="PF25944"/>
    </source>
</evidence>
<dbReference type="AlphaFoldDB" id="A0A2P7SKD6"/>
<name>A0A2P7SKD6_9HYPH</name>
<accession>A0A2P7SKD6</accession>